<keyword evidence="2" id="KW-0325">Glycoprotein</keyword>
<name>A0AAE1EMP3_PETCI</name>
<sequence>MKFTYLALVLLFLSKNATANMCYQCNSTSERTCGESLPQHHSLVPLSCSHIQEAQFCVKMTGVVEGLLGTKRFCSSRDWGNYCEWVRRPGDEREYRACVFTCQTDGCNHAHMTQVSLATLLIGKSKTQGGDMIIFTYIKEGVHYSLANLNCAGRGHTMTAMGVFNTSMMTSDSLPPTTRVKKEAGFPTGETHIHHLGKFSKSFHAPT</sequence>
<dbReference type="Proteomes" id="UP001286313">
    <property type="component" value="Unassembled WGS sequence"/>
</dbReference>
<dbReference type="EMBL" id="JAWQEG010005547">
    <property type="protein sequence ID" value="KAK3857669.1"/>
    <property type="molecule type" value="Genomic_DNA"/>
</dbReference>
<keyword evidence="1 3" id="KW-0732">Signal</keyword>
<reference evidence="4" key="1">
    <citation type="submission" date="2023-10" db="EMBL/GenBank/DDBJ databases">
        <title>Genome assemblies of two species of porcelain crab, Petrolisthes cinctipes and Petrolisthes manimaculis (Anomura: Porcellanidae).</title>
        <authorList>
            <person name="Angst P."/>
        </authorList>
    </citation>
    <scope>NUCLEOTIDE SEQUENCE</scope>
    <source>
        <strain evidence="4">PB745_01</strain>
        <tissue evidence="4">Gill</tissue>
    </source>
</reference>
<feature type="signal peptide" evidence="3">
    <location>
        <begin position="1"/>
        <end position="19"/>
    </location>
</feature>
<proteinExistence type="predicted"/>
<dbReference type="InterPro" id="IPR050975">
    <property type="entry name" value="Sleep_regulator"/>
</dbReference>
<keyword evidence="5" id="KW-1185">Reference proteome</keyword>
<evidence type="ECO:0000313" key="5">
    <source>
        <dbReference type="Proteomes" id="UP001286313"/>
    </source>
</evidence>
<gene>
    <name evidence="4" type="ORF">Pcinc_036091</name>
</gene>
<dbReference type="InterPro" id="IPR045860">
    <property type="entry name" value="Snake_toxin-like_sf"/>
</dbReference>
<dbReference type="PANTHER" id="PTHR33562">
    <property type="entry name" value="ATILLA, ISOFORM B-RELATED-RELATED"/>
    <property type="match status" value="1"/>
</dbReference>
<accession>A0AAE1EMP3</accession>
<dbReference type="CDD" id="cd23590">
    <property type="entry name" value="TFP_LU_ECD_Bou"/>
    <property type="match status" value="1"/>
</dbReference>
<feature type="chain" id="PRO_5042166230" description="Protein sleepless" evidence="3">
    <location>
        <begin position="20"/>
        <end position="207"/>
    </location>
</feature>
<evidence type="ECO:0000256" key="1">
    <source>
        <dbReference type="ARBA" id="ARBA00022729"/>
    </source>
</evidence>
<evidence type="ECO:0000256" key="3">
    <source>
        <dbReference type="SAM" id="SignalP"/>
    </source>
</evidence>
<dbReference type="SUPFAM" id="SSF57302">
    <property type="entry name" value="Snake toxin-like"/>
    <property type="match status" value="1"/>
</dbReference>
<protein>
    <recommendedName>
        <fullName evidence="6">Protein sleepless</fullName>
    </recommendedName>
</protein>
<comment type="caution">
    <text evidence="4">The sequence shown here is derived from an EMBL/GenBank/DDBJ whole genome shotgun (WGS) entry which is preliminary data.</text>
</comment>
<evidence type="ECO:0000256" key="2">
    <source>
        <dbReference type="ARBA" id="ARBA00023180"/>
    </source>
</evidence>
<dbReference type="PANTHER" id="PTHR33562:SF18">
    <property type="entry name" value="BOUDIN-RELATED"/>
    <property type="match status" value="1"/>
</dbReference>
<dbReference type="GO" id="GO:0032222">
    <property type="term" value="P:regulation of synaptic transmission, cholinergic"/>
    <property type="evidence" value="ECO:0007669"/>
    <property type="project" value="InterPro"/>
</dbReference>
<dbReference type="GO" id="GO:0030431">
    <property type="term" value="P:sleep"/>
    <property type="evidence" value="ECO:0007669"/>
    <property type="project" value="InterPro"/>
</dbReference>
<dbReference type="AlphaFoldDB" id="A0AAE1EMP3"/>
<evidence type="ECO:0008006" key="6">
    <source>
        <dbReference type="Google" id="ProtNLM"/>
    </source>
</evidence>
<organism evidence="4 5">
    <name type="scientific">Petrolisthes cinctipes</name>
    <name type="common">Flat porcelain crab</name>
    <dbReference type="NCBI Taxonomy" id="88211"/>
    <lineage>
        <taxon>Eukaryota</taxon>
        <taxon>Metazoa</taxon>
        <taxon>Ecdysozoa</taxon>
        <taxon>Arthropoda</taxon>
        <taxon>Crustacea</taxon>
        <taxon>Multicrustacea</taxon>
        <taxon>Malacostraca</taxon>
        <taxon>Eumalacostraca</taxon>
        <taxon>Eucarida</taxon>
        <taxon>Decapoda</taxon>
        <taxon>Pleocyemata</taxon>
        <taxon>Anomura</taxon>
        <taxon>Galatheoidea</taxon>
        <taxon>Porcellanidae</taxon>
        <taxon>Petrolisthes</taxon>
    </lineage>
</organism>
<dbReference type="Pfam" id="PF17064">
    <property type="entry name" value="QVR"/>
    <property type="match status" value="1"/>
</dbReference>
<dbReference type="InterPro" id="IPR031424">
    <property type="entry name" value="QVR-like"/>
</dbReference>
<evidence type="ECO:0000313" key="4">
    <source>
        <dbReference type="EMBL" id="KAK3857669.1"/>
    </source>
</evidence>